<dbReference type="PIRSF" id="PIRSF001357">
    <property type="entry name" value="DeoC"/>
    <property type="match status" value="1"/>
</dbReference>
<evidence type="ECO:0000256" key="4">
    <source>
        <dbReference type="ARBA" id="ARBA00023239"/>
    </source>
</evidence>
<dbReference type="SUPFAM" id="SSF51569">
    <property type="entry name" value="Aldolase"/>
    <property type="match status" value="1"/>
</dbReference>
<reference evidence="8" key="1">
    <citation type="submission" date="2019-08" db="EMBL/GenBank/DDBJ databases">
        <authorList>
            <person name="Kucharzyk K."/>
            <person name="Murdoch R.W."/>
            <person name="Higgins S."/>
            <person name="Loffler F."/>
        </authorList>
    </citation>
    <scope>NUCLEOTIDE SEQUENCE</scope>
</reference>
<dbReference type="GO" id="GO:0004139">
    <property type="term" value="F:deoxyribose-phosphate aldolase activity"/>
    <property type="evidence" value="ECO:0007669"/>
    <property type="project" value="UniProtKB-EC"/>
</dbReference>
<comment type="similarity">
    <text evidence="1">Belongs to the DeoC/FbaB aldolase family. DeoC type 1 subfamily.</text>
</comment>
<evidence type="ECO:0000256" key="6">
    <source>
        <dbReference type="ARBA" id="ARBA00032755"/>
    </source>
</evidence>
<dbReference type="SMART" id="SM01133">
    <property type="entry name" value="DeoC"/>
    <property type="match status" value="1"/>
</dbReference>
<keyword evidence="5" id="KW-0704">Schiff base</keyword>
<sequence length="234" mass="25039">MITAQDTDILKQILPKIDYTAALVPDAGKEAVRKACETAKQYKFATVCVYPTWTKYASTLMEGTGIGILIAVGFPHGSTNTEGKVSEARQICIDGATEIDMVINIARLIEGDYEYVESDIRAVVETARGYGVGVKTILETGYLSDALKRKAIEIAISAGAEYIKTCTGFGPGKASIHDIMLISEVAKGRIKVKASGGVASLEDQWEFIKLGASRVAGRGNIVEQLQEIGVFGAL</sequence>
<proteinExistence type="inferred from homology"/>
<dbReference type="InterPro" id="IPR013785">
    <property type="entry name" value="Aldolase_TIM"/>
</dbReference>
<evidence type="ECO:0000256" key="2">
    <source>
        <dbReference type="ARBA" id="ARBA00012515"/>
    </source>
</evidence>
<dbReference type="Gene3D" id="3.20.20.70">
    <property type="entry name" value="Aldolase class I"/>
    <property type="match status" value="1"/>
</dbReference>
<name>A0A644Y7T4_9ZZZZ</name>
<keyword evidence="4 8" id="KW-0456">Lyase</keyword>
<dbReference type="EC" id="4.1.2.4" evidence="2"/>
<organism evidence="8">
    <name type="scientific">bioreactor metagenome</name>
    <dbReference type="NCBI Taxonomy" id="1076179"/>
    <lineage>
        <taxon>unclassified sequences</taxon>
        <taxon>metagenomes</taxon>
        <taxon>ecological metagenomes</taxon>
    </lineage>
</organism>
<evidence type="ECO:0000256" key="3">
    <source>
        <dbReference type="ARBA" id="ARBA00022490"/>
    </source>
</evidence>
<dbReference type="PANTHER" id="PTHR10889">
    <property type="entry name" value="DEOXYRIBOSE-PHOSPHATE ALDOLASE"/>
    <property type="match status" value="1"/>
</dbReference>
<accession>A0A644Y7T4</accession>
<evidence type="ECO:0000313" key="8">
    <source>
        <dbReference type="EMBL" id="MPM22633.1"/>
    </source>
</evidence>
<dbReference type="InterPro" id="IPR011343">
    <property type="entry name" value="DeoC"/>
</dbReference>
<comment type="caution">
    <text evidence="8">The sequence shown here is derived from an EMBL/GenBank/DDBJ whole genome shotgun (WGS) entry which is preliminary data.</text>
</comment>
<dbReference type="GO" id="GO:0016052">
    <property type="term" value="P:carbohydrate catabolic process"/>
    <property type="evidence" value="ECO:0007669"/>
    <property type="project" value="TreeGrafter"/>
</dbReference>
<evidence type="ECO:0000256" key="7">
    <source>
        <dbReference type="ARBA" id="ARBA00048791"/>
    </source>
</evidence>
<dbReference type="InterPro" id="IPR028581">
    <property type="entry name" value="DeoC_typeI"/>
</dbReference>
<dbReference type="GO" id="GO:0005737">
    <property type="term" value="C:cytoplasm"/>
    <property type="evidence" value="ECO:0007669"/>
    <property type="project" value="InterPro"/>
</dbReference>
<dbReference type="CDD" id="cd00959">
    <property type="entry name" value="DeoC"/>
    <property type="match status" value="1"/>
</dbReference>
<dbReference type="EMBL" id="VSSQ01003851">
    <property type="protein sequence ID" value="MPM22633.1"/>
    <property type="molecule type" value="Genomic_DNA"/>
</dbReference>
<dbReference type="PANTHER" id="PTHR10889:SF1">
    <property type="entry name" value="DEOXYRIBOSE-PHOSPHATE ALDOLASE"/>
    <property type="match status" value="1"/>
</dbReference>
<dbReference type="AlphaFoldDB" id="A0A644Y7T4"/>
<comment type="catalytic activity">
    <reaction evidence="7">
        <text>2-deoxy-D-ribose 5-phosphate = D-glyceraldehyde 3-phosphate + acetaldehyde</text>
        <dbReference type="Rhea" id="RHEA:12821"/>
        <dbReference type="ChEBI" id="CHEBI:15343"/>
        <dbReference type="ChEBI" id="CHEBI:59776"/>
        <dbReference type="ChEBI" id="CHEBI:62877"/>
        <dbReference type="EC" id="4.1.2.4"/>
    </reaction>
</comment>
<protein>
    <recommendedName>
        <fullName evidence="2">deoxyribose-phosphate aldolase</fullName>
        <ecNumber evidence="2">4.1.2.4</ecNumber>
    </recommendedName>
    <alternativeName>
        <fullName evidence="6">2-deoxy-D-ribose 5-phosphate aldolase</fullName>
    </alternativeName>
</protein>
<dbReference type="Pfam" id="PF01791">
    <property type="entry name" value="DeoC"/>
    <property type="match status" value="1"/>
</dbReference>
<dbReference type="GO" id="GO:0009264">
    <property type="term" value="P:deoxyribonucleotide catabolic process"/>
    <property type="evidence" value="ECO:0007669"/>
    <property type="project" value="InterPro"/>
</dbReference>
<dbReference type="HAMAP" id="MF_00114">
    <property type="entry name" value="DeoC_type1"/>
    <property type="match status" value="1"/>
</dbReference>
<dbReference type="NCBIfam" id="TIGR00126">
    <property type="entry name" value="deoC"/>
    <property type="match status" value="1"/>
</dbReference>
<gene>
    <name evidence="8" type="primary">deoC_20</name>
    <name evidence="8" type="ORF">SDC9_69090</name>
</gene>
<keyword evidence="3" id="KW-0963">Cytoplasm</keyword>
<evidence type="ECO:0000256" key="1">
    <source>
        <dbReference type="ARBA" id="ARBA00010936"/>
    </source>
</evidence>
<evidence type="ECO:0000256" key="5">
    <source>
        <dbReference type="ARBA" id="ARBA00023270"/>
    </source>
</evidence>
<dbReference type="InterPro" id="IPR002915">
    <property type="entry name" value="DeoC/FbaB/LacD_aldolase"/>
</dbReference>